<proteinExistence type="predicted"/>
<comment type="caution">
    <text evidence="2">The sequence shown here is derived from an EMBL/GenBank/DDBJ whole genome shotgun (WGS) entry which is preliminary data.</text>
</comment>
<dbReference type="Gene3D" id="3.30.70.1070">
    <property type="entry name" value="Sporulation related repeat"/>
    <property type="match status" value="1"/>
</dbReference>
<dbReference type="EMBL" id="VGLS01000191">
    <property type="protein sequence ID" value="MBM3223741.1"/>
    <property type="molecule type" value="Genomic_DNA"/>
</dbReference>
<dbReference type="SUPFAM" id="SSF110997">
    <property type="entry name" value="Sporulation related repeat"/>
    <property type="match status" value="1"/>
</dbReference>
<dbReference type="InterPro" id="IPR007730">
    <property type="entry name" value="SPOR-like_dom"/>
</dbReference>
<dbReference type="GO" id="GO:0042834">
    <property type="term" value="F:peptidoglycan binding"/>
    <property type="evidence" value="ECO:0007669"/>
    <property type="project" value="InterPro"/>
</dbReference>
<gene>
    <name evidence="2" type="ORF">FJZ47_08085</name>
</gene>
<feature type="non-terminal residue" evidence="2">
    <location>
        <position position="1"/>
    </location>
</feature>
<dbReference type="Proteomes" id="UP000712673">
    <property type="component" value="Unassembled WGS sequence"/>
</dbReference>
<dbReference type="AlphaFoldDB" id="A0A938B228"/>
<accession>A0A938B228</accession>
<protein>
    <submittedName>
        <fullName evidence="2">SPOR domain-containing protein</fullName>
    </submittedName>
</protein>
<dbReference type="InterPro" id="IPR036680">
    <property type="entry name" value="SPOR-like_sf"/>
</dbReference>
<evidence type="ECO:0000313" key="2">
    <source>
        <dbReference type="EMBL" id="MBM3223741.1"/>
    </source>
</evidence>
<dbReference type="Pfam" id="PF05036">
    <property type="entry name" value="SPOR"/>
    <property type="match status" value="1"/>
</dbReference>
<evidence type="ECO:0000259" key="1">
    <source>
        <dbReference type="Pfam" id="PF05036"/>
    </source>
</evidence>
<feature type="domain" description="SPOR" evidence="1">
    <location>
        <begin position="2"/>
        <end position="34"/>
    </location>
</feature>
<reference evidence="2" key="1">
    <citation type="submission" date="2019-03" db="EMBL/GenBank/DDBJ databases">
        <title>Lake Tanganyika Metagenome-Assembled Genomes (MAGs).</title>
        <authorList>
            <person name="Tran P."/>
        </authorList>
    </citation>
    <scope>NUCLEOTIDE SEQUENCE</scope>
    <source>
        <strain evidence="2">K_DeepCast_65m_m2_066</strain>
    </source>
</reference>
<organism evidence="2 3">
    <name type="scientific">Tectimicrobiota bacterium</name>
    <dbReference type="NCBI Taxonomy" id="2528274"/>
    <lineage>
        <taxon>Bacteria</taxon>
        <taxon>Pseudomonadati</taxon>
        <taxon>Nitrospinota/Tectimicrobiota group</taxon>
        <taxon>Candidatus Tectimicrobiota</taxon>
    </lineage>
</organism>
<evidence type="ECO:0000313" key="3">
    <source>
        <dbReference type="Proteomes" id="UP000712673"/>
    </source>
</evidence>
<name>A0A938B228_UNCTE</name>
<sequence>QPLHRVQLGPFPNRHDAERVVHAVKSRGYTALIIPMTQ</sequence>